<proteinExistence type="predicted"/>
<gene>
    <name evidence="1" type="ORF">H4S07_005752</name>
</gene>
<organism evidence="1 2">
    <name type="scientific">Coemansia furcata</name>
    <dbReference type="NCBI Taxonomy" id="417177"/>
    <lineage>
        <taxon>Eukaryota</taxon>
        <taxon>Fungi</taxon>
        <taxon>Fungi incertae sedis</taxon>
        <taxon>Zoopagomycota</taxon>
        <taxon>Kickxellomycotina</taxon>
        <taxon>Kickxellomycetes</taxon>
        <taxon>Kickxellales</taxon>
        <taxon>Kickxellaceae</taxon>
        <taxon>Coemansia</taxon>
    </lineage>
</organism>
<dbReference type="EMBL" id="JANBUP010003008">
    <property type="protein sequence ID" value="KAJ2798199.1"/>
    <property type="molecule type" value="Genomic_DNA"/>
</dbReference>
<keyword evidence="2" id="KW-1185">Reference proteome</keyword>
<sequence>PSVVKTVDRKAGKKPVFISLVPQDIDINAWLNGVVAAQTEDCKDACLELLGENNTHERGHHITMVHVSTCKDPHNKAIYTGYQEVIEKQSAENTLVADCTADYVVCNGSVMALRVKSIEVDDQSLPSAVVRQPSTETAKAHLATANPIPHITLALVEGAKAVQANEMLKAVFGPDNADSPQDYPCEWTVIPVTLSFKADLQAFMS</sequence>
<name>A0ACC1KZE6_9FUNG</name>
<accession>A0ACC1KZE6</accession>
<dbReference type="Proteomes" id="UP001140096">
    <property type="component" value="Unassembled WGS sequence"/>
</dbReference>
<reference evidence="1" key="1">
    <citation type="submission" date="2022-07" db="EMBL/GenBank/DDBJ databases">
        <title>Phylogenomic reconstructions and comparative analyses of Kickxellomycotina fungi.</title>
        <authorList>
            <person name="Reynolds N.K."/>
            <person name="Stajich J.E."/>
            <person name="Barry K."/>
            <person name="Grigoriev I.V."/>
            <person name="Crous P."/>
            <person name="Smith M.E."/>
        </authorList>
    </citation>
    <scope>NUCLEOTIDE SEQUENCE</scope>
    <source>
        <strain evidence="1">CBS 102833</strain>
    </source>
</reference>
<comment type="caution">
    <text evidence="1">The sequence shown here is derived from an EMBL/GenBank/DDBJ whole genome shotgun (WGS) entry which is preliminary data.</text>
</comment>
<protein>
    <submittedName>
        <fullName evidence="1">Uncharacterized protein</fullName>
    </submittedName>
</protein>
<feature type="non-terminal residue" evidence="1">
    <location>
        <position position="1"/>
    </location>
</feature>
<evidence type="ECO:0000313" key="2">
    <source>
        <dbReference type="Proteomes" id="UP001140096"/>
    </source>
</evidence>
<evidence type="ECO:0000313" key="1">
    <source>
        <dbReference type="EMBL" id="KAJ2798199.1"/>
    </source>
</evidence>